<dbReference type="Proteomes" id="UP000652761">
    <property type="component" value="Unassembled WGS sequence"/>
</dbReference>
<dbReference type="GO" id="GO:0043036">
    <property type="term" value="C:starch grain"/>
    <property type="evidence" value="ECO:0007669"/>
    <property type="project" value="TreeGrafter"/>
</dbReference>
<dbReference type="EMBL" id="NMUH01005826">
    <property type="protein sequence ID" value="MQM13787.1"/>
    <property type="molecule type" value="Genomic_DNA"/>
</dbReference>
<evidence type="ECO:0000313" key="3">
    <source>
        <dbReference type="EMBL" id="MQM13787.1"/>
    </source>
</evidence>
<dbReference type="InterPro" id="IPR032640">
    <property type="entry name" value="AMPK1_CBM"/>
</dbReference>
<dbReference type="PANTHER" id="PTHR47661">
    <property type="entry name" value="PHOSPHOGLUCAN PHOSPHATASE LSF1, CHLOROPLASTIC"/>
    <property type="match status" value="1"/>
</dbReference>
<reference evidence="3" key="1">
    <citation type="submission" date="2017-07" db="EMBL/GenBank/DDBJ databases">
        <title>Taro Niue Genome Assembly and Annotation.</title>
        <authorList>
            <person name="Atibalentja N."/>
            <person name="Keating K."/>
            <person name="Fields C.J."/>
        </authorList>
    </citation>
    <scope>NUCLEOTIDE SEQUENCE</scope>
    <source>
        <strain evidence="3">Niue_2</strain>
        <tissue evidence="3">Leaf</tissue>
    </source>
</reference>
<evidence type="ECO:0000256" key="1">
    <source>
        <dbReference type="SAM" id="MobiDB-lite"/>
    </source>
</evidence>
<name>A0A843WZF2_COLES</name>
<evidence type="ECO:0000313" key="4">
    <source>
        <dbReference type="Proteomes" id="UP000652761"/>
    </source>
</evidence>
<evidence type="ECO:0000259" key="2">
    <source>
        <dbReference type="Pfam" id="PF16561"/>
    </source>
</evidence>
<dbReference type="InterPro" id="IPR013783">
    <property type="entry name" value="Ig-like_fold"/>
</dbReference>
<proteinExistence type="predicted"/>
<gene>
    <name evidence="3" type="ORF">Taro_046716</name>
</gene>
<feature type="domain" description="AMP-activated protein kinase glycogen-binding" evidence="2">
    <location>
        <begin position="15"/>
        <end position="100"/>
    </location>
</feature>
<keyword evidence="4" id="KW-1185">Reference proteome</keyword>
<accession>A0A843WZF2</accession>
<dbReference type="SUPFAM" id="SSF81296">
    <property type="entry name" value="E set domains"/>
    <property type="match status" value="1"/>
</dbReference>
<dbReference type="OrthoDB" id="273181at2759"/>
<organism evidence="3 4">
    <name type="scientific">Colocasia esculenta</name>
    <name type="common">Wild taro</name>
    <name type="synonym">Arum esculentum</name>
    <dbReference type="NCBI Taxonomy" id="4460"/>
    <lineage>
        <taxon>Eukaryota</taxon>
        <taxon>Viridiplantae</taxon>
        <taxon>Streptophyta</taxon>
        <taxon>Embryophyta</taxon>
        <taxon>Tracheophyta</taxon>
        <taxon>Spermatophyta</taxon>
        <taxon>Magnoliopsida</taxon>
        <taxon>Liliopsida</taxon>
        <taxon>Araceae</taxon>
        <taxon>Aroideae</taxon>
        <taxon>Colocasieae</taxon>
        <taxon>Colocasia</taxon>
    </lineage>
</organism>
<dbReference type="GO" id="GO:0005983">
    <property type="term" value="P:starch catabolic process"/>
    <property type="evidence" value="ECO:0007669"/>
    <property type="project" value="TreeGrafter"/>
</dbReference>
<dbReference type="PANTHER" id="PTHR47661:SF2">
    <property type="entry name" value="PHOSPHOGLUCAN PHOSPHATASE LSF1, CHLOROPLASTIC"/>
    <property type="match status" value="1"/>
</dbReference>
<sequence>MVESRRYDGSPTHVVSFVWSNGCLEGEEVYLIGDFTGNWKDSIRLAHKGGSRYEAEIRLRHGKYSYKFIVGGQWRHSTSLSTESDQSGNINNVIQVGSEDEEYV</sequence>
<dbReference type="GO" id="GO:0009507">
    <property type="term" value="C:chloroplast"/>
    <property type="evidence" value="ECO:0007669"/>
    <property type="project" value="TreeGrafter"/>
</dbReference>
<dbReference type="InterPro" id="IPR014756">
    <property type="entry name" value="Ig_E-set"/>
</dbReference>
<dbReference type="AlphaFoldDB" id="A0A843WZF2"/>
<comment type="caution">
    <text evidence="3">The sequence shown here is derived from an EMBL/GenBank/DDBJ whole genome shotgun (WGS) entry which is preliminary data.</text>
</comment>
<protein>
    <recommendedName>
        <fullName evidence="2">AMP-activated protein kinase glycogen-binding domain-containing protein</fullName>
    </recommendedName>
</protein>
<feature type="region of interest" description="Disordered" evidence="1">
    <location>
        <begin position="79"/>
        <end position="104"/>
    </location>
</feature>
<feature type="compositionally biased region" description="Polar residues" evidence="1">
    <location>
        <begin position="79"/>
        <end position="95"/>
    </location>
</feature>
<dbReference type="Gene3D" id="2.60.40.10">
    <property type="entry name" value="Immunoglobulins"/>
    <property type="match status" value="1"/>
</dbReference>
<dbReference type="CDD" id="cd02859">
    <property type="entry name" value="E_set_AMPKbeta_like_N"/>
    <property type="match status" value="1"/>
</dbReference>
<dbReference type="Pfam" id="PF16561">
    <property type="entry name" value="AMPK1_CBM"/>
    <property type="match status" value="1"/>
</dbReference>